<dbReference type="EMBL" id="CP000774">
    <property type="protein sequence ID" value="ABS63687.1"/>
    <property type="molecule type" value="Genomic_DNA"/>
</dbReference>
<keyword evidence="6" id="KW-1278">Translocase</keyword>
<keyword evidence="7" id="KW-0764">Sulfate transport</keyword>
<keyword evidence="4" id="KW-0547">Nucleotide-binding</keyword>
<dbReference type="InterPro" id="IPR003439">
    <property type="entry name" value="ABC_transporter-like_ATP-bd"/>
</dbReference>
<name>A7HUV4_PARL1</name>
<dbReference type="InterPro" id="IPR003593">
    <property type="entry name" value="AAA+_ATPase"/>
</dbReference>
<feature type="domain" description="ABC transporter" evidence="10">
    <location>
        <begin position="25"/>
        <end position="259"/>
    </location>
</feature>
<dbReference type="GO" id="GO:0005524">
    <property type="term" value="F:ATP binding"/>
    <property type="evidence" value="ECO:0007669"/>
    <property type="project" value="UniProtKB-KW"/>
</dbReference>
<dbReference type="SMART" id="SM00382">
    <property type="entry name" value="AAA"/>
    <property type="match status" value="1"/>
</dbReference>
<evidence type="ECO:0000313" key="11">
    <source>
        <dbReference type="EMBL" id="ABS63687.1"/>
    </source>
</evidence>
<keyword evidence="8" id="KW-0472">Membrane</keyword>
<evidence type="ECO:0000256" key="7">
    <source>
        <dbReference type="ARBA" id="ARBA00023032"/>
    </source>
</evidence>
<dbReference type="HOGENOM" id="CLU_000604_1_1_5"/>
<dbReference type="GO" id="GO:0043190">
    <property type="term" value="C:ATP-binding cassette (ABC) transporter complex"/>
    <property type="evidence" value="ECO:0007669"/>
    <property type="project" value="InterPro"/>
</dbReference>
<evidence type="ECO:0000256" key="1">
    <source>
        <dbReference type="ARBA" id="ARBA00005417"/>
    </source>
</evidence>
<dbReference type="InterPro" id="IPR005666">
    <property type="entry name" value="Sulph_transpt1"/>
</dbReference>
<reference evidence="11 12" key="1">
    <citation type="journal article" date="2011" name="Stand. Genomic Sci.">
        <title>Complete genome sequence of Parvibaculum lavamentivorans type strain (DS-1(T)).</title>
        <authorList>
            <person name="Schleheck D."/>
            <person name="Weiss M."/>
            <person name="Pitluck S."/>
            <person name="Bruce D."/>
            <person name="Land M.L."/>
            <person name="Han S."/>
            <person name="Saunders E."/>
            <person name="Tapia R."/>
            <person name="Detter C."/>
            <person name="Brettin T."/>
            <person name="Han J."/>
            <person name="Woyke T."/>
            <person name="Goodwin L."/>
            <person name="Pennacchio L."/>
            <person name="Nolan M."/>
            <person name="Cook A.M."/>
            <person name="Kjelleberg S."/>
            <person name="Thomas T."/>
        </authorList>
    </citation>
    <scope>NUCLEOTIDE SEQUENCE [LARGE SCALE GENOMIC DNA]</scope>
    <source>
        <strain evidence="12">DS-1 / DSM 13023 / NCIMB 13966</strain>
    </source>
</reference>
<dbReference type="GO" id="GO:0016887">
    <property type="term" value="F:ATP hydrolysis activity"/>
    <property type="evidence" value="ECO:0007669"/>
    <property type="project" value="InterPro"/>
</dbReference>
<evidence type="ECO:0000313" key="12">
    <source>
        <dbReference type="Proteomes" id="UP000006377"/>
    </source>
</evidence>
<dbReference type="AlphaFoldDB" id="A7HUV4"/>
<dbReference type="KEGG" id="pla:Plav_2073"/>
<dbReference type="PROSITE" id="PS00211">
    <property type="entry name" value="ABC_TRANSPORTER_1"/>
    <property type="match status" value="1"/>
</dbReference>
<organism evidence="11 12">
    <name type="scientific">Parvibaculum lavamentivorans (strain DS-1 / DSM 13023 / NCIMB 13966)</name>
    <dbReference type="NCBI Taxonomy" id="402881"/>
    <lineage>
        <taxon>Bacteria</taxon>
        <taxon>Pseudomonadati</taxon>
        <taxon>Pseudomonadota</taxon>
        <taxon>Alphaproteobacteria</taxon>
        <taxon>Hyphomicrobiales</taxon>
        <taxon>Parvibaculaceae</taxon>
        <taxon>Parvibaculum</taxon>
    </lineage>
</organism>
<feature type="compositionally biased region" description="Basic and acidic residues" evidence="9">
    <location>
        <begin position="9"/>
        <end position="20"/>
    </location>
</feature>
<proteinExistence type="inferred from homology"/>
<evidence type="ECO:0000256" key="9">
    <source>
        <dbReference type="SAM" id="MobiDB-lite"/>
    </source>
</evidence>
<keyword evidence="12" id="KW-1185">Reference proteome</keyword>
<accession>A7HUV4</accession>
<dbReference type="Proteomes" id="UP000006377">
    <property type="component" value="Chromosome"/>
</dbReference>
<dbReference type="PROSITE" id="PS50893">
    <property type="entry name" value="ABC_TRANSPORTER_2"/>
    <property type="match status" value="1"/>
</dbReference>
<dbReference type="PANTHER" id="PTHR42781">
    <property type="entry name" value="SPERMIDINE/PUTRESCINE IMPORT ATP-BINDING PROTEIN POTA"/>
    <property type="match status" value="1"/>
</dbReference>
<evidence type="ECO:0000256" key="4">
    <source>
        <dbReference type="ARBA" id="ARBA00022741"/>
    </source>
</evidence>
<dbReference type="PANTHER" id="PTHR42781:SF4">
    <property type="entry name" value="SPERMIDINE_PUTRESCINE IMPORT ATP-BINDING PROTEIN POTA"/>
    <property type="match status" value="1"/>
</dbReference>
<dbReference type="eggNOG" id="COG1118">
    <property type="taxonomic scope" value="Bacteria"/>
</dbReference>
<evidence type="ECO:0000256" key="2">
    <source>
        <dbReference type="ARBA" id="ARBA00022448"/>
    </source>
</evidence>
<evidence type="ECO:0000256" key="6">
    <source>
        <dbReference type="ARBA" id="ARBA00022967"/>
    </source>
</evidence>
<feature type="region of interest" description="Disordered" evidence="9">
    <location>
        <begin position="1"/>
        <end position="20"/>
    </location>
</feature>
<protein>
    <submittedName>
        <fullName evidence="11">Sulfate ABC transporter, ATPase subunit</fullName>
    </submittedName>
</protein>
<keyword evidence="2" id="KW-0813">Transport</keyword>
<dbReference type="InterPro" id="IPR024765">
    <property type="entry name" value="TOBE-like"/>
</dbReference>
<dbReference type="Gene3D" id="3.40.50.300">
    <property type="entry name" value="P-loop containing nucleotide triphosphate hydrolases"/>
    <property type="match status" value="1"/>
</dbReference>
<dbReference type="GO" id="GO:0015697">
    <property type="term" value="P:quaternary ammonium group transport"/>
    <property type="evidence" value="ECO:0007669"/>
    <property type="project" value="UniProtKB-ARBA"/>
</dbReference>
<dbReference type="GO" id="GO:0015419">
    <property type="term" value="F:ABC-type sulfate transporter activity"/>
    <property type="evidence" value="ECO:0007669"/>
    <property type="project" value="InterPro"/>
</dbReference>
<dbReference type="NCBIfam" id="TIGR00968">
    <property type="entry name" value="3a0106s01"/>
    <property type="match status" value="1"/>
</dbReference>
<dbReference type="STRING" id="402881.Plav_2073"/>
<dbReference type="Pfam" id="PF12857">
    <property type="entry name" value="TOBE_3"/>
    <property type="match status" value="1"/>
</dbReference>
<dbReference type="InterPro" id="IPR050093">
    <property type="entry name" value="ABC_SmlMolc_Importer"/>
</dbReference>
<evidence type="ECO:0000256" key="5">
    <source>
        <dbReference type="ARBA" id="ARBA00022840"/>
    </source>
</evidence>
<dbReference type="SUPFAM" id="SSF52540">
    <property type="entry name" value="P-loop containing nucleoside triphosphate hydrolases"/>
    <property type="match status" value="1"/>
</dbReference>
<gene>
    <name evidence="11" type="ordered locus">Plav_2073</name>
</gene>
<evidence type="ECO:0000259" key="10">
    <source>
        <dbReference type="PROSITE" id="PS50893"/>
    </source>
</evidence>
<dbReference type="InterPro" id="IPR017871">
    <property type="entry name" value="ABC_transporter-like_CS"/>
</dbReference>
<sequence length="374" mass="41189">MPRAGATNSRHDRDDARTRRAPVRIDVEELGKSYGDFAALDNISLTVRPGELLALLGPSGSGKTTLLRAIAGLTATEEGIIRFDGEDATSLSLRERRVGFVFQQYALFRHMTVFDNVAFGLRVRPRDERPRTGEIARRVRRLLELVQLQGLETRFPSQISGGQRQRVALARALAIEPTVLLLDEPFGALDAKVRKELRSWLRELHTETGLTTIFVTHDQEEALELADRVVIMRAGRIEQIGTPAEIYDEPATPYVCEFLGGVARFDCTAKDGEAEILGGLFPVGNGDGDYSGPALAYVRAHEIEVVSREQAEGVPAVIRAVRPFGPAITVELSIEGHHDRIEVSVPRELYDGGEIAVGQGIFVRAMSARIFPKD</sequence>
<keyword evidence="5" id="KW-0067">ATP-binding</keyword>
<evidence type="ECO:0000256" key="3">
    <source>
        <dbReference type="ARBA" id="ARBA00022475"/>
    </source>
</evidence>
<comment type="similarity">
    <text evidence="1">Belongs to the ABC transporter superfamily.</text>
</comment>
<dbReference type="Pfam" id="PF00005">
    <property type="entry name" value="ABC_tran"/>
    <property type="match status" value="1"/>
</dbReference>
<evidence type="ECO:0000256" key="8">
    <source>
        <dbReference type="ARBA" id="ARBA00023136"/>
    </source>
</evidence>
<dbReference type="InterPro" id="IPR027417">
    <property type="entry name" value="P-loop_NTPase"/>
</dbReference>
<dbReference type="FunFam" id="3.40.50.300:FF:000425">
    <property type="entry name" value="Probable ABC transporter, ATP-binding subunit"/>
    <property type="match status" value="1"/>
</dbReference>
<keyword evidence="3" id="KW-1003">Cell membrane</keyword>